<dbReference type="AlphaFoldDB" id="A0A8C4N3R2"/>
<dbReference type="GO" id="GO:0080008">
    <property type="term" value="C:Cul4-RING E3 ubiquitin ligase complex"/>
    <property type="evidence" value="ECO:0007669"/>
    <property type="project" value="TreeGrafter"/>
</dbReference>
<dbReference type="InterPro" id="IPR031620">
    <property type="entry name" value="DCAF17"/>
</dbReference>
<dbReference type="PANTHER" id="PTHR14815:SF2">
    <property type="entry name" value="DDB1- AND CUL4-ASSOCIATED FACTOR 17"/>
    <property type="match status" value="1"/>
</dbReference>
<dbReference type="OMA" id="RINCHTC"/>
<accession>A0A8C4N3R2</accession>
<reference evidence="2" key="1">
    <citation type="submission" date="2025-08" db="UniProtKB">
        <authorList>
            <consortium name="Ensembl"/>
        </authorList>
    </citation>
    <scope>IDENTIFICATION</scope>
</reference>
<evidence type="ECO:0000256" key="1">
    <source>
        <dbReference type="SAM" id="Phobius"/>
    </source>
</evidence>
<keyword evidence="1" id="KW-1133">Transmembrane helix</keyword>
<evidence type="ECO:0000313" key="2">
    <source>
        <dbReference type="Ensembl" id="ENSEBUP00000000536.1"/>
    </source>
</evidence>
<keyword evidence="1" id="KW-0472">Membrane</keyword>
<organism evidence="2 3">
    <name type="scientific">Eptatretus burgeri</name>
    <name type="common">Inshore hagfish</name>
    <dbReference type="NCBI Taxonomy" id="7764"/>
    <lineage>
        <taxon>Eukaryota</taxon>
        <taxon>Metazoa</taxon>
        <taxon>Chordata</taxon>
        <taxon>Craniata</taxon>
        <taxon>Vertebrata</taxon>
        <taxon>Cyclostomata</taxon>
        <taxon>Myxini</taxon>
        <taxon>Myxiniformes</taxon>
        <taxon>Myxinidae</taxon>
        <taxon>Eptatretinae</taxon>
        <taxon>Eptatretus</taxon>
    </lineage>
</organism>
<proteinExistence type="predicted"/>
<dbReference type="GeneTree" id="ENSGT00390000012728"/>
<dbReference type="Proteomes" id="UP000694388">
    <property type="component" value="Unplaced"/>
</dbReference>
<feature type="transmembrane region" description="Helical" evidence="1">
    <location>
        <begin position="272"/>
        <end position="299"/>
    </location>
</feature>
<protein>
    <submittedName>
        <fullName evidence="2">Ddb1 and cul4 associated factor 17</fullName>
    </submittedName>
</protein>
<name>A0A8C4N3R2_EPTBU</name>
<dbReference type="Pfam" id="PF15802">
    <property type="entry name" value="DCAF17"/>
    <property type="match status" value="2"/>
</dbReference>
<reference evidence="2" key="2">
    <citation type="submission" date="2025-09" db="UniProtKB">
        <authorList>
            <consortium name="Ensembl"/>
        </authorList>
    </citation>
    <scope>IDENTIFICATION</scope>
</reference>
<dbReference type="GO" id="GO:0016567">
    <property type="term" value="P:protein ubiquitination"/>
    <property type="evidence" value="ECO:0007669"/>
    <property type="project" value="InterPro"/>
</dbReference>
<evidence type="ECO:0000313" key="3">
    <source>
        <dbReference type="Proteomes" id="UP000694388"/>
    </source>
</evidence>
<dbReference type="PANTHER" id="PTHR14815">
    <property type="entry name" value="DDB1- AND CUL4-ASSOCIATED FACTOR 17"/>
    <property type="match status" value="1"/>
</dbReference>
<dbReference type="Ensembl" id="ENSEBUT00000000836.1">
    <property type="protein sequence ID" value="ENSEBUP00000000536.1"/>
    <property type="gene ID" value="ENSEBUG00000000578.1"/>
</dbReference>
<sequence length="460" mass="52103">MTPECSTRASLTTQGLGAWRCFAPGRRPTRRSVCTLLKFRALGVGGCTPGEVQRFNLCLLREMVCLESNTFKRVWVKNSKTPVSYGRGRVYFDNYSLCYSCHGASPKLLYKLPAHAAFEKIEDALFCETPVVSWFLPPSDYRPSIVGLTSSNFLLRFNADTGQLLEKIFLSNLYKHISWISEQETLMLKSIRCKSTDRPRTVGANLTRRILLQLAFFTVFPLKLIGMMEIDQQIFGSTVTDVTVSEDILITLHSNGTVKFYNLEEIVNKASIIFFFFFLFHFPLFIGVNSQPIFFLILLEVGEMKAVAHGGVLSMDGCFLEDDWVMFHPDHSSRICQLNKMPDILCALQTIQLVDYEDELDLIIVAVVSDAESSGDAVIHLHDNSTGQRLKSIPLQGPWDVVRSSLHAFSLTRDTIIHMAQSVNRRTICQVYKLTKTFKESLPRISSQPPRRVKMRLDNG</sequence>
<keyword evidence="3" id="KW-1185">Reference proteome</keyword>
<keyword evidence="1" id="KW-0812">Transmembrane</keyword>